<feature type="coiled-coil region" evidence="6">
    <location>
        <begin position="5"/>
        <end position="39"/>
    </location>
</feature>
<dbReference type="NCBIfam" id="TIGR00012">
    <property type="entry name" value="L29"/>
    <property type="match status" value="1"/>
</dbReference>
<gene>
    <name evidence="5 7" type="primary">rpmC</name>
    <name evidence="7" type="ORF">GYA37_01155</name>
</gene>
<dbReference type="GO" id="GO:0006412">
    <property type="term" value="P:translation"/>
    <property type="evidence" value="ECO:0007669"/>
    <property type="project" value="UniProtKB-UniRule"/>
</dbReference>
<reference evidence="7 8" key="1">
    <citation type="journal article" date="2020" name="Biotechnol. Biofuels">
        <title>New insights from the biogas microbiome by comprehensive genome-resolved metagenomics of nearly 1600 species originating from multiple anaerobic digesters.</title>
        <authorList>
            <person name="Campanaro S."/>
            <person name="Treu L."/>
            <person name="Rodriguez-R L.M."/>
            <person name="Kovalovszki A."/>
            <person name="Ziels R.M."/>
            <person name="Maus I."/>
            <person name="Zhu X."/>
            <person name="Kougias P.G."/>
            <person name="Basile A."/>
            <person name="Luo G."/>
            <person name="Schluter A."/>
            <person name="Konstantinidis K.T."/>
            <person name="Angelidaki I."/>
        </authorList>
    </citation>
    <scope>NUCLEOTIDE SEQUENCE [LARGE SCALE GENOMIC DNA]</scope>
    <source>
        <strain evidence="7">AS27yjCOA_202</strain>
    </source>
</reference>
<evidence type="ECO:0000313" key="8">
    <source>
        <dbReference type="Proteomes" id="UP000590542"/>
    </source>
</evidence>
<protein>
    <recommendedName>
        <fullName evidence="4 5">Large ribosomal subunit protein uL29</fullName>
    </recommendedName>
</protein>
<comment type="caution">
    <text evidence="7">The sequence shown here is derived from an EMBL/GenBank/DDBJ whole genome shotgun (WGS) entry which is preliminary data.</text>
</comment>
<dbReference type="GO" id="GO:0005840">
    <property type="term" value="C:ribosome"/>
    <property type="evidence" value="ECO:0007669"/>
    <property type="project" value="UniProtKB-KW"/>
</dbReference>
<comment type="similarity">
    <text evidence="1 5">Belongs to the universal ribosomal protein uL29 family.</text>
</comment>
<dbReference type="SUPFAM" id="SSF46561">
    <property type="entry name" value="Ribosomal protein L29 (L29p)"/>
    <property type="match status" value="1"/>
</dbReference>
<evidence type="ECO:0000256" key="3">
    <source>
        <dbReference type="ARBA" id="ARBA00023274"/>
    </source>
</evidence>
<organism evidence="7 8">
    <name type="scientific">candidate division WWE3 bacterium</name>
    <dbReference type="NCBI Taxonomy" id="2053526"/>
    <lineage>
        <taxon>Bacteria</taxon>
        <taxon>Katanobacteria</taxon>
    </lineage>
</organism>
<evidence type="ECO:0000256" key="5">
    <source>
        <dbReference type="HAMAP-Rule" id="MF_00374"/>
    </source>
</evidence>
<keyword evidence="3 5" id="KW-0687">Ribonucleoprotein</keyword>
<name>A0A7X9E6Y6_UNCKA</name>
<dbReference type="GO" id="GO:0003735">
    <property type="term" value="F:structural constituent of ribosome"/>
    <property type="evidence" value="ECO:0007669"/>
    <property type="project" value="InterPro"/>
</dbReference>
<dbReference type="Proteomes" id="UP000590542">
    <property type="component" value="Unassembled WGS sequence"/>
</dbReference>
<evidence type="ECO:0000313" key="7">
    <source>
        <dbReference type="EMBL" id="NMB91437.1"/>
    </source>
</evidence>
<accession>A0A7X9E6Y6</accession>
<dbReference type="Pfam" id="PF00831">
    <property type="entry name" value="Ribosomal_L29"/>
    <property type="match status" value="1"/>
</dbReference>
<proteinExistence type="inferred from homology"/>
<dbReference type="GO" id="GO:1990904">
    <property type="term" value="C:ribonucleoprotein complex"/>
    <property type="evidence" value="ECO:0007669"/>
    <property type="project" value="UniProtKB-KW"/>
</dbReference>
<sequence>MIKLEEFRKKTKEELKKELLNLEKEVQKVVSNVLQKKEKNVKKVSYLRKDVARVKTLLNEKLKEEGASKE</sequence>
<dbReference type="Gene3D" id="1.10.287.310">
    <property type="match status" value="1"/>
</dbReference>
<keyword evidence="2 5" id="KW-0689">Ribosomal protein</keyword>
<evidence type="ECO:0000256" key="4">
    <source>
        <dbReference type="ARBA" id="ARBA00035204"/>
    </source>
</evidence>
<keyword evidence="6" id="KW-0175">Coiled coil</keyword>
<dbReference type="EMBL" id="JAAZNV010000006">
    <property type="protein sequence ID" value="NMB91437.1"/>
    <property type="molecule type" value="Genomic_DNA"/>
</dbReference>
<evidence type="ECO:0000256" key="6">
    <source>
        <dbReference type="SAM" id="Coils"/>
    </source>
</evidence>
<dbReference type="InterPro" id="IPR036049">
    <property type="entry name" value="Ribosomal_uL29_sf"/>
</dbReference>
<dbReference type="InterPro" id="IPR001854">
    <property type="entry name" value="Ribosomal_uL29"/>
</dbReference>
<evidence type="ECO:0000256" key="1">
    <source>
        <dbReference type="ARBA" id="ARBA00009254"/>
    </source>
</evidence>
<evidence type="ECO:0000256" key="2">
    <source>
        <dbReference type="ARBA" id="ARBA00022980"/>
    </source>
</evidence>
<dbReference type="AlphaFoldDB" id="A0A7X9E6Y6"/>
<dbReference type="HAMAP" id="MF_00374">
    <property type="entry name" value="Ribosomal_uL29"/>
    <property type="match status" value="1"/>
</dbReference>